<dbReference type="InterPro" id="IPR008271">
    <property type="entry name" value="Ser/Thr_kinase_AS"/>
</dbReference>
<dbReference type="InterPro" id="IPR033699">
    <property type="entry name" value="POLO_box_Plk4_1"/>
</dbReference>
<feature type="compositionally biased region" description="Basic and acidic residues" evidence="7">
    <location>
        <begin position="747"/>
        <end position="758"/>
    </location>
</feature>
<dbReference type="GO" id="GO:0005634">
    <property type="term" value="C:nucleus"/>
    <property type="evidence" value="ECO:0007669"/>
    <property type="project" value="TreeGrafter"/>
</dbReference>
<evidence type="ECO:0000259" key="8">
    <source>
        <dbReference type="PROSITE" id="PS50011"/>
    </source>
</evidence>
<comment type="subcellular location">
    <subcellularLocation>
        <location evidence="1">Cytoplasm</location>
    </subcellularLocation>
</comment>
<dbReference type="GO" id="GO:0005524">
    <property type="term" value="F:ATP binding"/>
    <property type="evidence" value="ECO:0007669"/>
    <property type="project" value="UniProtKB-KW"/>
</dbReference>
<keyword evidence="6" id="KW-0067">ATP-binding</keyword>
<dbReference type="Proteomes" id="UP000292957">
    <property type="component" value="Unassembled WGS sequence"/>
</dbReference>
<dbReference type="PROSITE" id="PS00108">
    <property type="entry name" value="PROTEIN_KINASE_ST"/>
    <property type="match status" value="1"/>
</dbReference>
<dbReference type="GO" id="GO:0005737">
    <property type="term" value="C:cytoplasm"/>
    <property type="evidence" value="ECO:0007669"/>
    <property type="project" value="UniProtKB-SubCell"/>
</dbReference>
<dbReference type="InterPro" id="IPR000719">
    <property type="entry name" value="Prot_kinase_dom"/>
</dbReference>
<name>A0A4Q9MGZ6_9APHY</name>
<dbReference type="OrthoDB" id="408964at2759"/>
<evidence type="ECO:0000256" key="3">
    <source>
        <dbReference type="ARBA" id="ARBA00022679"/>
    </source>
</evidence>
<dbReference type="EMBL" id="ML143466">
    <property type="protein sequence ID" value="TBU25146.1"/>
    <property type="molecule type" value="Genomic_DNA"/>
</dbReference>
<protein>
    <submittedName>
        <fullName evidence="10">Kinase-like domain-containing protein</fullName>
    </submittedName>
</protein>
<dbReference type="Pfam" id="PF00069">
    <property type="entry name" value="Pkinase"/>
    <property type="match status" value="1"/>
</dbReference>
<feature type="region of interest" description="Disordered" evidence="7">
    <location>
        <begin position="747"/>
        <end position="768"/>
    </location>
</feature>
<evidence type="ECO:0000256" key="4">
    <source>
        <dbReference type="ARBA" id="ARBA00022741"/>
    </source>
</evidence>
<feature type="compositionally biased region" description="Polar residues" evidence="7">
    <location>
        <begin position="398"/>
        <end position="408"/>
    </location>
</feature>
<dbReference type="SMART" id="SM00220">
    <property type="entry name" value="S_TKc"/>
    <property type="match status" value="1"/>
</dbReference>
<sequence length="790" mass="87306">MSDTMSVDSDKASSQPTDSLHNYVLQAQLASGSISQVFRAMCKRGRMRNRFVAVKKISYETHRDTSRSAKDLVSAASIHSALCHPAIVTLISSFVAPSGYYHVLELCENGNLADFLHARDPQALTEEELRGVARTLVDALLYLKKELVVHRDIKPSNVLITGNYRLKLSGLNSAIRLPRPDATETAFCGSPNYVSPEILSGLPYRFTTDLWSVGAVLVTCLTGQPAFHAPTPAEVFDNICCARYMLPDGASYEVVDLVAGLLQKVPEDRMPLHRIFTHPFFKPSLITHPLTTERVRHGCDDNSGKDVLKTDEPSHLSSQRYPALLSTDPARLRPMTDNKRQLAFKFKRAPLEDITNVFQDDLQDDTSLVPPPRRTASAPANSRLAHLFNEDSRPPTPALTTDSGTPSVSSIASLAENQARGLLASRGPASPRTELKRVLSDPCGSTKLHLATGAPLSNQLVPSSHHTKLPMHRIVSQATSSTAVSHRGNGSVNIARFSLRRLKSQTHKVSRGQLVVLPSKALLVDFREGERRKGYDGKRVLMISSDGDMVEVYDAPHLSTPCCLAEPIAIYTSKQLPPEYAKQYEDAMKIVNQLNARIPKLVHFAEDAKCTLMANGPPGDVEIHVPWEEAESGNNREAIRLRLQRSKHILEISRHVNKASGTRRDVGEWTKKVIPLSHMLELPEEDWRSFDGLERVAMARLEDFLRICDTAEMIEADGGTTAVATDQPKHESDGRERLERVLRHMEIKATDKTTEDGGRPPSRSGSCASLVASVVVRPRPRKFSSTAMLR</sequence>
<keyword evidence="4" id="KW-0547">Nucleotide-binding</keyword>
<dbReference type="Gene3D" id="1.10.510.10">
    <property type="entry name" value="Transferase(Phosphotransferase) domain 1"/>
    <property type="match status" value="1"/>
</dbReference>
<dbReference type="AlphaFoldDB" id="A0A4Q9MGZ6"/>
<dbReference type="PROSITE" id="PS51984">
    <property type="entry name" value="CPB1"/>
    <property type="match status" value="1"/>
</dbReference>
<evidence type="ECO:0000256" key="1">
    <source>
        <dbReference type="ARBA" id="ARBA00004496"/>
    </source>
</evidence>
<evidence type="ECO:0000259" key="9">
    <source>
        <dbReference type="PROSITE" id="PS51984"/>
    </source>
</evidence>
<gene>
    <name evidence="10" type="ORF">BD311DRAFT_765173</name>
</gene>
<dbReference type="Gene3D" id="3.30.1120.120">
    <property type="match status" value="1"/>
</dbReference>
<feature type="region of interest" description="Disordered" evidence="7">
    <location>
        <begin position="386"/>
        <end position="408"/>
    </location>
</feature>
<keyword evidence="3" id="KW-0808">Transferase</keyword>
<proteinExistence type="predicted"/>
<reference evidence="10" key="1">
    <citation type="submission" date="2019-01" db="EMBL/GenBank/DDBJ databases">
        <title>Draft genome sequences of three monokaryotic isolates of the white-rot basidiomycete fungus Dichomitus squalens.</title>
        <authorList>
            <consortium name="DOE Joint Genome Institute"/>
            <person name="Lopez S.C."/>
            <person name="Andreopoulos B."/>
            <person name="Pangilinan J."/>
            <person name="Lipzen A."/>
            <person name="Riley R."/>
            <person name="Ahrendt S."/>
            <person name="Ng V."/>
            <person name="Barry K."/>
            <person name="Daum C."/>
            <person name="Grigoriev I.V."/>
            <person name="Hilden K.S."/>
            <person name="Makela M.R."/>
            <person name="de Vries R.P."/>
        </authorList>
    </citation>
    <scope>NUCLEOTIDE SEQUENCE [LARGE SCALE GENOMIC DNA]</scope>
    <source>
        <strain evidence="10">OM18370.1</strain>
    </source>
</reference>
<evidence type="ECO:0000313" key="10">
    <source>
        <dbReference type="EMBL" id="TBU25146.1"/>
    </source>
</evidence>
<feature type="compositionally biased region" description="Basic and acidic residues" evidence="7">
    <location>
        <begin position="296"/>
        <end position="314"/>
    </location>
</feature>
<accession>A0A4Q9MGZ6</accession>
<evidence type="ECO:0000256" key="2">
    <source>
        <dbReference type="ARBA" id="ARBA00022527"/>
    </source>
</evidence>
<dbReference type="InterPro" id="IPR011009">
    <property type="entry name" value="Kinase-like_dom_sf"/>
</dbReference>
<dbReference type="InterPro" id="IPR046437">
    <property type="entry name" value="Ser_Thr-PK_POLO_box_1_sf"/>
</dbReference>
<evidence type="ECO:0000256" key="5">
    <source>
        <dbReference type="ARBA" id="ARBA00022777"/>
    </source>
</evidence>
<feature type="region of interest" description="Disordered" evidence="7">
    <location>
        <begin position="296"/>
        <end position="331"/>
    </location>
</feature>
<keyword evidence="5 10" id="KW-0418">Kinase</keyword>
<feature type="domain" description="Protein kinase" evidence="8">
    <location>
        <begin position="23"/>
        <end position="281"/>
    </location>
</feature>
<dbReference type="GO" id="GO:0004674">
    <property type="term" value="F:protein serine/threonine kinase activity"/>
    <property type="evidence" value="ECO:0007669"/>
    <property type="project" value="UniProtKB-KW"/>
</dbReference>
<evidence type="ECO:0000256" key="6">
    <source>
        <dbReference type="ARBA" id="ARBA00022840"/>
    </source>
</evidence>
<organism evidence="10">
    <name type="scientific">Dichomitus squalens</name>
    <dbReference type="NCBI Taxonomy" id="114155"/>
    <lineage>
        <taxon>Eukaryota</taxon>
        <taxon>Fungi</taxon>
        <taxon>Dikarya</taxon>
        <taxon>Basidiomycota</taxon>
        <taxon>Agaricomycotina</taxon>
        <taxon>Agaricomycetes</taxon>
        <taxon>Polyporales</taxon>
        <taxon>Polyporaceae</taxon>
        <taxon>Dichomitus</taxon>
    </lineage>
</organism>
<dbReference type="PROSITE" id="PS50011">
    <property type="entry name" value="PROTEIN_KINASE_DOM"/>
    <property type="match status" value="1"/>
</dbReference>
<feature type="domain" description="Cryptic POLO box 1 (CPB1)" evidence="9">
    <location>
        <begin position="489"/>
        <end position="597"/>
    </location>
</feature>
<dbReference type="PANTHER" id="PTHR24345">
    <property type="entry name" value="SERINE/THREONINE-PROTEIN KINASE PLK"/>
    <property type="match status" value="1"/>
</dbReference>
<keyword evidence="2" id="KW-0723">Serine/threonine-protein kinase</keyword>
<dbReference type="PANTHER" id="PTHR24345:SF91">
    <property type="entry name" value="SERINE_THREONINE-PROTEIN KINASE PLK4"/>
    <property type="match status" value="1"/>
</dbReference>
<evidence type="ECO:0000256" key="7">
    <source>
        <dbReference type="SAM" id="MobiDB-lite"/>
    </source>
</evidence>
<dbReference type="SUPFAM" id="SSF56112">
    <property type="entry name" value="Protein kinase-like (PK-like)"/>
    <property type="match status" value="1"/>
</dbReference>